<dbReference type="Pfam" id="PF13411">
    <property type="entry name" value="MerR_1"/>
    <property type="match status" value="1"/>
</dbReference>
<dbReference type="InterPro" id="IPR009061">
    <property type="entry name" value="DNA-bd_dom_put_sf"/>
</dbReference>
<reference evidence="7" key="1">
    <citation type="journal article" date="2019" name="Int. J. Syst. Evol. Microbiol.">
        <title>The Global Catalogue of Microorganisms (GCM) 10K type strain sequencing project: providing services to taxonomists for standard genome sequencing and annotation.</title>
        <authorList>
            <consortium name="The Broad Institute Genomics Platform"/>
            <consortium name="The Broad Institute Genome Sequencing Center for Infectious Disease"/>
            <person name="Wu L."/>
            <person name="Ma J."/>
        </authorList>
    </citation>
    <scope>NUCLEOTIDE SEQUENCE [LARGE SCALE GENOMIC DNA]</scope>
    <source>
        <strain evidence="7">JCM 18324</strain>
    </source>
</reference>
<proteinExistence type="predicted"/>
<dbReference type="Gene3D" id="1.10.1660.10">
    <property type="match status" value="1"/>
</dbReference>
<name>A0ABP9AG75_9ACTN</name>
<sequence>MTTAILPGTTARLSTGALARAAGISVDAVRFYEREGLLPPAERTSGDHRRYPQEAVERLTFIRVGRRLGLRLEEIRELADACDHVADCPADHAEALLRGRIADVERQLADLAALRDRLVHVVGRLGAHRDSLEDLLGPDADAELPGGGAEEGR</sequence>
<dbReference type="EMBL" id="BAABJV010000007">
    <property type="protein sequence ID" value="GAA4780659.1"/>
    <property type="molecule type" value="Genomic_DNA"/>
</dbReference>
<comment type="caution">
    <text evidence="6">The sequence shown here is derived from an EMBL/GenBank/DDBJ whole genome shotgun (WGS) entry which is preliminary data.</text>
</comment>
<organism evidence="6 7">
    <name type="scientific">Streptomyces sanyensis</name>
    <dbReference type="NCBI Taxonomy" id="568869"/>
    <lineage>
        <taxon>Bacteria</taxon>
        <taxon>Bacillati</taxon>
        <taxon>Actinomycetota</taxon>
        <taxon>Actinomycetes</taxon>
        <taxon>Kitasatosporales</taxon>
        <taxon>Streptomycetaceae</taxon>
        <taxon>Streptomyces</taxon>
    </lineage>
</organism>
<accession>A0ABP9AG75</accession>
<evidence type="ECO:0000256" key="1">
    <source>
        <dbReference type="ARBA" id="ARBA00022491"/>
    </source>
</evidence>
<evidence type="ECO:0000259" key="5">
    <source>
        <dbReference type="PROSITE" id="PS50937"/>
    </source>
</evidence>
<gene>
    <name evidence="6" type="ORF">GCM10023329_32590</name>
</gene>
<evidence type="ECO:0000256" key="2">
    <source>
        <dbReference type="ARBA" id="ARBA00023015"/>
    </source>
</evidence>
<dbReference type="Proteomes" id="UP001501147">
    <property type="component" value="Unassembled WGS sequence"/>
</dbReference>
<dbReference type="InterPro" id="IPR047057">
    <property type="entry name" value="MerR_fam"/>
</dbReference>
<dbReference type="SUPFAM" id="SSF46955">
    <property type="entry name" value="Putative DNA-binding domain"/>
    <property type="match status" value="1"/>
</dbReference>
<dbReference type="SMART" id="SM00422">
    <property type="entry name" value="HTH_MERR"/>
    <property type="match status" value="1"/>
</dbReference>
<evidence type="ECO:0000313" key="7">
    <source>
        <dbReference type="Proteomes" id="UP001501147"/>
    </source>
</evidence>
<dbReference type="PROSITE" id="PS00552">
    <property type="entry name" value="HTH_MERR_1"/>
    <property type="match status" value="1"/>
</dbReference>
<dbReference type="PANTHER" id="PTHR30204:SF69">
    <property type="entry name" value="MERR-FAMILY TRANSCRIPTIONAL REGULATOR"/>
    <property type="match status" value="1"/>
</dbReference>
<dbReference type="PRINTS" id="PR00040">
    <property type="entry name" value="HTHMERR"/>
</dbReference>
<feature type="domain" description="HTH merR-type" evidence="5">
    <location>
        <begin position="12"/>
        <end position="81"/>
    </location>
</feature>
<protein>
    <recommendedName>
        <fullName evidence="5">HTH merR-type domain-containing protein</fullName>
    </recommendedName>
</protein>
<keyword evidence="4" id="KW-0804">Transcription</keyword>
<keyword evidence="1" id="KW-0678">Repressor</keyword>
<keyword evidence="2" id="KW-0805">Transcription regulation</keyword>
<dbReference type="PROSITE" id="PS50937">
    <property type="entry name" value="HTH_MERR_2"/>
    <property type="match status" value="1"/>
</dbReference>
<keyword evidence="7" id="KW-1185">Reference proteome</keyword>
<dbReference type="RefSeq" id="WP_345614161.1">
    <property type="nucleotide sequence ID" value="NZ_BAABJV010000007.1"/>
</dbReference>
<dbReference type="PANTHER" id="PTHR30204">
    <property type="entry name" value="REDOX-CYCLING DRUG-SENSING TRANSCRIPTIONAL ACTIVATOR SOXR"/>
    <property type="match status" value="1"/>
</dbReference>
<evidence type="ECO:0000313" key="6">
    <source>
        <dbReference type="EMBL" id="GAA4780659.1"/>
    </source>
</evidence>
<evidence type="ECO:0000256" key="3">
    <source>
        <dbReference type="ARBA" id="ARBA00023125"/>
    </source>
</evidence>
<keyword evidence="3" id="KW-0238">DNA-binding</keyword>
<evidence type="ECO:0000256" key="4">
    <source>
        <dbReference type="ARBA" id="ARBA00023163"/>
    </source>
</evidence>
<dbReference type="InterPro" id="IPR000551">
    <property type="entry name" value="MerR-type_HTH_dom"/>
</dbReference>